<protein>
    <submittedName>
        <fullName evidence="1">Uncharacterized protein</fullName>
    </submittedName>
</protein>
<evidence type="ECO:0000313" key="2">
    <source>
        <dbReference type="Proteomes" id="UP001381693"/>
    </source>
</evidence>
<dbReference type="Proteomes" id="UP001381693">
    <property type="component" value="Unassembled WGS sequence"/>
</dbReference>
<name>A0AAN8WY47_HALRR</name>
<dbReference type="AlphaFoldDB" id="A0AAN8WY47"/>
<keyword evidence="2" id="KW-1185">Reference proteome</keyword>
<proteinExistence type="predicted"/>
<dbReference type="EMBL" id="JAXCGZ010015208">
    <property type="protein sequence ID" value="KAK7070873.1"/>
    <property type="molecule type" value="Genomic_DNA"/>
</dbReference>
<organism evidence="1 2">
    <name type="scientific">Halocaridina rubra</name>
    <name type="common">Hawaiian red shrimp</name>
    <dbReference type="NCBI Taxonomy" id="373956"/>
    <lineage>
        <taxon>Eukaryota</taxon>
        <taxon>Metazoa</taxon>
        <taxon>Ecdysozoa</taxon>
        <taxon>Arthropoda</taxon>
        <taxon>Crustacea</taxon>
        <taxon>Multicrustacea</taxon>
        <taxon>Malacostraca</taxon>
        <taxon>Eumalacostraca</taxon>
        <taxon>Eucarida</taxon>
        <taxon>Decapoda</taxon>
        <taxon>Pleocyemata</taxon>
        <taxon>Caridea</taxon>
        <taxon>Atyoidea</taxon>
        <taxon>Atyidae</taxon>
        <taxon>Halocaridina</taxon>
    </lineage>
</organism>
<comment type="caution">
    <text evidence="1">The sequence shown here is derived from an EMBL/GenBank/DDBJ whole genome shotgun (WGS) entry which is preliminary data.</text>
</comment>
<sequence>MEKVYEEINVEDLNKKGAVGLPLAGKFNEMVYMDLKLWKEEGKTIWILHMIDMYLRYTQSVFIKRNRTTDVLVAIMKNWAGVLGL</sequence>
<reference evidence="1 2" key="1">
    <citation type="submission" date="2023-11" db="EMBL/GenBank/DDBJ databases">
        <title>Halocaridina rubra genome assembly.</title>
        <authorList>
            <person name="Smith C."/>
        </authorList>
    </citation>
    <scope>NUCLEOTIDE SEQUENCE [LARGE SCALE GENOMIC DNA]</scope>
    <source>
        <strain evidence="1">EP-1</strain>
        <tissue evidence="1">Whole</tissue>
    </source>
</reference>
<accession>A0AAN8WY47</accession>
<gene>
    <name evidence="1" type="ORF">SK128_005386</name>
</gene>
<evidence type="ECO:0000313" key="1">
    <source>
        <dbReference type="EMBL" id="KAK7070873.1"/>
    </source>
</evidence>